<evidence type="ECO:0000256" key="1">
    <source>
        <dbReference type="SAM" id="MobiDB-lite"/>
    </source>
</evidence>
<dbReference type="PANTHER" id="PTHR34475">
    <property type="match status" value="1"/>
</dbReference>
<dbReference type="InterPro" id="IPR001387">
    <property type="entry name" value="Cro/C1-type_HTH"/>
</dbReference>
<feature type="transmembrane region" description="Helical" evidence="2">
    <location>
        <begin position="112"/>
        <end position="133"/>
    </location>
</feature>
<proteinExistence type="predicted"/>
<sequence>MSNVQPEAVMSARGNPGDILRQARISNGWSIAQVAAQMNLSGHVIELLEAGDYQKLPGHTFARGYVRSYGKLLGLDQAELVKVFDQYTGTDAKGSTVHTINRVEEPVRLSRNVLRIVSFILVVVIIGLGLFWWQERSGLGMGGNGLSLEHVEVESADGTTEIHTLDEPEDQAVAEAQKAEVPAASEPGVPATPTAPAANAVAQTPVPVANTASGAAANGAANAAPAAAATPTTPVVSTDAALAPTTPPAGETAPAAGQGGLSIQLVADCWMQITDASGKVIYSGLKRKGDTLQFETVKAPVEIRLGYARGAQITYNGQPVDIKPYVRGETARFKVGQASQ</sequence>
<dbReference type="Pfam" id="PF13464">
    <property type="entry name" value="RodZ_C"/>
    <property type="match status" value="1"/>
</dbReference>
<keyword evidence="2" id="KW-0472">Membrane</keyword>
<gene>
    <name evidence="5" type="primary">rodZ</name>
    <name evidence="4" type="ORF">IRZ65_01555</name>
    <name evidence="5" type="ORF">NCTC11842_03605</name>
</gene>
<dbReference type="InterPro" id="IPR050400">
    <property type="entry name" value="Bact_Cytoskel_RodZ"/>
</dbReference>
<organism evidence="5 6">
    <name type="scientific">Pseudomonas luteola</name>
    <dbReference type="NCBI Taxonomy" id="47886"/>
    <lineage>
        <taxon>Bacteria</taxon>
        <taxon>Pseudomonadati</taxon>
        <taxon>Pseudomonadota</taxon>
        <taxon>Gammaproteobacteria</taxon>
        <taxon>Pseudomonadales</taxon>
        <taxon>Pseudomonadaceae</taxon>
        <taxon>Pseudomonas</taxon>
    </lineage>
</organism>
<dbReference type="EMBL" id="JADMCD010000001">
    <property type="protein sequence ID" value="MBF8639369.1"/>
    <property type="molecule type" value="Genomic_DNA"/>
</dbReference>
<evidence type="ECO:0000313" key="5">
    <source>
        <dbReference type="EMBL" id="SPZ10019.1"/>
    </source>
</evidence>
<evidence type="ECO:0000256" key="2">
    <source>
        <dbReference type="SAM" id="Phobius"/>
    </source>
</evidence>
<accession>A0A2X2ENY5</accession>
<dbReference type="Proteomes" id="UP000250443">
    <property type="component" value="Unassembled WGS sequence"/>
</dbReference>
<reference evidence="4 7" key="2">
    <citation type="submission" date="2020-10" db="EMBL/GenBank/DDBJ databases">
        <title>Genome sequences of Pseudomonas isolates.</title>
        <authorList>
            <person name="Wessels L."/>
            <person name="Reich F."/>
            <person name="Hammerl J."/>
        </authorList>
    </citation>
    <scope>NUCLEOTIDE SEQUENCE [LARGE SCALE GENOMIC DNA]</scope>
    <source>
        <strain evidence="4 7">20-MO00624-0</strain>
    </source>
</reference>
<feature type="domain" description="Cytoskeleton protein RodZ-like C-terminal" evidence="3">
    <location>
        <begin position="263"/>
        <end position="334"/>
    </location>
</feature>
<feature type="region of interest" description="Disordered" evidence="1">
    <location>
        <begin position="172"/>
        <end position="195"/>
    </location>
</feature>
<reference evidence="5 6" key="1">
    <citation type="submission" date="2018-06" db="EMBL/GenBank/DDBJ databases">
        <authorList>
            <consortium name="Pathogen Informatics"/>
            <person name="Doyle S."/>
        </authorList>
    </citation>
    <scope>NUCLEOTIDE SEQUENCE [LARGE SCALE GENOMIC DNA]</scope>
    <source>
        <strain evidence="5 6">NCTC11842</strain>
    </source>
</reference>
<evidence type="ECO:0000313" key="6">
    <source>
        <dbReference type="Proteomes" id="UP000250443"/>
    </source>
</evidence>
<evidence type="ECO:0000313" key="4">
    <source>
        <dbReference type="EMBL" id="MBF8639369.1"/>
    </source>
</evidence>
<name>A0A2X2ENY5_PSELU</name>
<dbReference type="InterPro" id="IPR025194">
    <property type="entry name" value="RodZ-like_C"/>
</dbReference>
<dbReference type="Gene3D" id="1.10.260.40">
    <property type="entry name" value="lambda repressor-like DNA-binding domains"/>
    <property type="match status" value="1"/>
</dbReference>
<keyword evidence="2" id="KW-1133">Transmembrane helix</keyword>
<dbReference type="EMBL" id="UAUF01000013">
    <property type="protein sequence ID" value="SPZ10019.1"/>
    <property type="molecule type" value="Genomic_DNA"/>
</dbReference>
<dbReference type="CDD" id="cd00093">
    <property type="entry name" value="HTH_XRE"/>
    <property type="match status" value="1"/>
</dbReference>
<evidence type="ECO:0000313" key="7">
    <source>
        <dbReference type="Proteomes" id="UP000626180"/>
    </source>
</evidence>
<evidence type="ECO:0000259" key="3">
    <source>
        <dbReference type="Pfam" id="PF13464"/>
    </source>
</evidence>
<dbReference type="AlphaFoldDB" id="A0A2X2ENY5"/>
<dbReference type="GO" id="GO:0003677">
    <property type="term" value="F:DNA binding"/>
    <property type="evidence" value="ECO:0007669"/>
    <property type="project" value="InterPro"/>
</dbReference>
<dbReference type="Pfam" id="PF13413">
    <property type="entry name" value="HTH_25"/>
    <property type="match status" value="1"/>
</dbReference>
<dbReference type="PANTHER" id="PTHR34475:SF1">
    <property type="entry name" value="CYTOSKELETON PROTEIN RODZ"/>
    <property type="match status" value="1"/>
</dbReference>
<protein>
    <submittedName>
        <fullName evidence="5">Cro/Cl family transcriptional regulator</fullName>
    </submittedName>
    <submittedName>
        <fullName evidence="4">Helix-turn-helix domain-containing protein</fullName>
    </submittedName>
</protein>
<dbReference type="InterPro" id="IPR010982">
    <property type="entry name" value="Lambda_DNA-bd_dom_sf"/>
</dbReference>
<keyword evidence="7" id="KW-1185">Reference proteome</keyword>
<dbReference type="Proteomes" id="UP000626180">
    <property type="component" value="Unassembled WGS sequence"/>
</dbReference>
<keyword evidence="2" id="KW-0812">Transmembrane</keyword>
<dbReference type="RefSeq" id="WP_010797329.1">
    <property type="nucleotide sequence ID" value="NZ_CP069262.1"/>
</dbReference>